<dbReference type="InterPro" id="IPR005064">
    <property type="entry name" value="BUG"/>
</dbReference>
<dbReference type="Gene3D" id="3.40.190.150">
    <property type="entry name" value="Bordetella uptake gene, domain 1"/>
    <property type="match status" value="1"/>
</dbReference>
<dbReference type="SUPFAM" id="SSF53850">
    <property type="entry name" value="Periplasmic binding protein-like II"/>
    <property type="match status" value="1"/>
</dbReference>
<dbReference type="PANTHER" id="PTHR42928">
    <property type="entry name" value="TRICARBOXYLATE-BINDING PROTEIN"/>
    <property type="match status" value="1"/>
</dbReference>
<accession>A0A644Z7V8</accession>
<gene>
    <name evidence="1" type="ORF">SDC9_83564</name>
</gene>
<dbReference type="InterPro" id="IPR042100">
    <property type="entry name" value="Bug_dom1"/>
</dbReference>
<dbReference type="CDD" id="cd07012">
    <property type="entry name" value="PBP2_Bug_TTT"/>
    <property type="match status" value="1"/>
</dbReference>
<organism evidence="1">
    <name type="scientific">bioreactor metagenome</name>
    <dbReference type="NCBI Taxonomy" id="1076179"/>
    <lineage>
        <taxon>unclassified sequences</taxon>
        <taxon>metagenomes</taxon>
        <taxon>ecological metagenomes</taxon>
    </lineage>
</organism>
<dbReference type="PANTHER" id="PTHR42928:SF5">
    <property type="entry name" value="BLR1237 PROTEIN"/>
    <property type="match status" value="1"/>
</dbReference>
<dbReference type="Gene3D" id="3.40.190.10">
    <property type="entry name" value="Periplasmic binding protein-like II"/>
    <property type="match status" value="1"/>
</dbReference>
<evidence type="ECO:0008006" key="2">
    <source>
        <dbReference type="Google" id="ProtNLM"/>
    </source>
</evidence>
<comment type="caution">
    <text evidence="1">The sequence shown here is derived from an EMBL/GenBank/DDBJ whole genome shotgun (WGS) entry which is preliminary data.</text>
</comment>
<dbReference type="Pfam" id="PF03401">
    <property type="entry name" value="TctC"/>
    <property type="match status" value="1"/>
</dbReference>
<evidence type="ECO:0000313" key="1">
    <source>
        <dbReference type="EMBL" id="MPM36960.1"/>
    </source>
</evidence>
<proteinExistence type="predicted"/>
<reference evidence="1" key="1">
    <citation type="submission" date="2019-08" db="EMBL/GenBank/DDBJ databases">
        <authorList>
            <person name="Kucharzyk K."/>
            <person name="Murdoch R.W."/>
            <person name="Higgins S."/>
            <person name="Loffler F."/>
        </authorList>
    </citation>
    <scope>NUCLEOTIDE SEQUENCE</scope>
</reference>
<protein>
    <recommendedName>
        <fullName evidence="2">Tripartite tricarboxylate transporter family receptor</fullName>
    </recommendedName>
</protein>
<dbReference type="AlphaFoldDB" id="A0A644Z7V8"/>
<name>A0A644Z7V8_9ZZZZ</name>
<sequence length="247" mass="26737">MAKAVPDGHTLLMSLSSSMLVNQFLYSKLPYNPQKDIALVTQVSTAPVLLAVHPSLPVKNMKELLAYAKEHPGKLSYGSYGVGSYAHLAGAYISKITNSDMNHAAYKGESQAIQELISGQYQFGFLSAQNVKPHADTGRIKAIAVTGRQRMAVMPDVPTIYEQGVQDDAFSLVGWIAMGAPAGLSKDIIAQLYAHLLEVSKDPKVIERITGAGFAPMMSSPEQFRANYQRDVPVWKALVETAGAKLD</sequence>
<dbReference type="EMBL" id="VSSQ01007782">
    <property type="protein sequence ID" value="MPM36960.1"/>
    <property type="molecule type" value="Genomic_DNA"/>
</dbReference>